<organism evidence="9 10">
    <name type="scientific">Leptobrachium leishanense</name>
    <name type="common">Leishan spiny toad</name>
    <dbReference type="NCBI Taxonomy" id="445787"/>
    <lineage>
        <taxon>Eukaryota</taxon>
        <taxon>Metazoa</taxon>
        <taxon>Chordata</taxon>
        <taxon>Craniata</taxon>
        <taxon>Vertebrata</taxon>
        <taxon>Euteleostomi</taxon>
        <taxon>Amphibia</taxon>
        <taxon>Batrachia</taxon>
        <taxon>Anura</taxon>
        <taxon>Pelobatoidea</taxon>
        <taxon>Megophryidae</taxon>
        <taxon>Leptobrachium</taxon>
    </lineage>
</organism>
<evidence type="ECO:0000256" key="6">
    <source>
        <dbReference type="ARBA" id="ARBA00023274"/>
    </source>
</evidence>
<dbReference type="AlphaFoldDB" id="A0A8C5PEX5"/>
<evidence type="ECO:0000313" key="10">
    <source>
        <dbReference type="Proteomes" id="UP000694569"/>
    </source>
</evidence>
<dbReference type="Ensembl" id="ENSLLET00000018810.1">
    <property type="protein sequence ID" value="ENSLLEP00000018092.1"/>
    <property type="gene ID" value="ENSLLEG00000011509.1"/>
</dbReference>
<evidence type="ECO:0000313" key="9">
    <source>
        <dbReference type="Ensembl" id="ENSLLEP00000018092.1"/>
    </source>
</evidence>
<reference evidence="9" key="1">
    <citation type="submission" date="2025-08" db="UniProtKB">
        <authorList>
            <consortium name="Ensembl"/>
        </authorList>
    </citation>
    <scope>IDENTIFICATION</scope>
</reference>
<dbReference type="InterPro" id="IPR019373">
    <property type="entry name" value="Ribosomal_mL51"/>
</dbReference>
<keyword evidence="5" id="KW-0496">Mitochondrion</keyword>
<keyword evidence="6" id="KW-0687">Ribonucleoprotein</keyword>
<sequence length="127" mass="14864">SFVRGLHFPASITPINCSVFFGGGFAGSCSLARKQFEPGPSYKERWDSKRALFGVYDNIGILGDFRAHPRDLIIAPSWLKGWKGNELQRCIRKRQFVGGNMFYRDRQDLKKRINFLYRRFNRYGKHR</sequence>
<protein>
    <recommendedName>
        <fullName evidence="7">Large ribosomal subunit protein mL51</fullName>
    </recommendedName>
    <alternativeName>
        <fullName evidence="8">39S ribosomal protein L51, mitochondrial</fullName>
    </alternativeName>
</protein>
<proteinExistence type="inferred from homology"/>
<dbReference type="PANTHER" id="PTHR13409:SF0">
    <property type="entry name" value="LARGE RIBOSOMAL SUBUNIT PROTEIN ML51"/>
    <property type="match status" value="1"/>
</dbReference>
<dbReference type="Pfam" id="PF10244">
    <property type="entry name" value="MRP-L51"/>
    <property type="match status" value="1"/>
</dbReference>
<evidence type="ECO:0000256" key="7">
    <source>
        <dbReference type="ARBA" id="ARBA00035182"/>
    </source>
</evidence>
<evidence type="ECO:0000256" key="3">
    <source>
        <dbReference type="ARBA" id="ARBA00022946"/>
    </source>
</evidence>
<dbReference type="GO" id="GO:0003735">
    <property type="term" value="F:structural constituent of ribosome"/>
    <property type="evidence" value="ECO:0007669"/>
    <property type="project" value="InterPro"/>
</dbReference>
<evidence type="ECO:0000256" key="5">
    <source>
        <dbReference type="ARBA" id="ARBA00023128"/>
    </source>
</evidence>
<comment type="similarity">
    <text evidence="2">Belongs to the mitochondrion-specific ribosomal protein mL51 family.</text>
</comment>
<dbReference type="PANTHER" id="PTHR13409">
    <property type="entry name" value="MITOCHONDRIAL 39S RIBOSOMAL PROTEIN L51"/>
    <property type="match status" value="1"/>
</dbReference>
<dbReference type="Proteomes" id="UP000694569">
    <property type="component" value="Unplaced"/>
</dbReference>
<dbReference type="GO" id="GO:0005762">
    <property type="term" value="C:mitochondrial large ribosomal subunit"/>
    <property type="evidence" value="ECO:0007669"/>
    <property type="project" value="TreeGrafter"/>
</dbReference>
<evidence type="ECO:0000256" key="4">
    <source>
        <dbReference type="ARBA" id="ARBA00022980"/>
    </source>
</evidence>
<keyword evidence="10" id="KW-1185">Reference proteome</keyword>
<evidence type="ECO:0000256" key="2">
    <source>
        <dbReference type="ARBA" id="ARBA00010972"/>
    </source>
</evidence>
<evidence type="ECO:0000256" key="1">
    <source>
        <dbReference type="ARBA" id="ARBA00004173"/>
    </source>
</evidence>
<gene>
    <name evidence="9" type="primary">MRPL51</name>
</gene>
<keyword evidence="3" id="KW-0809">Transit peptide</keyword>
<keyword evidence="4" id="KW-0689">Ribosomal protein</keyword>
<reference evidence="9" key="2">
    <citation type="submission" date="2025-09" db="UniProtKB">
        <authorList>
            <consortium name="Ensembl"/>
        </authorList>
    </citation>
    <scope>IDENTIFICATION</scope>
</reference>
<dbReference type="OrthoDB" id="10059330at2759"/>
<comment type="subcellular location">
    <subcellularLocation>
        <location evidence="1">Mitochondrion</location>
    </subcellularLocation>
</comment>
<evidence type="ECO:0000256" key="8">
    <source>
        <dbReference type="ARBA" id="ARBA00035419"/>
    </source>
</evidence>
<dbReference type="GeneTree" id="ENSGT00390000018821"/>
<accession>A0A8C5PEX5</accession>
<dbReference type="GO" id="GO:0006412">
    <property type="term" value="P:translation"/>
    <property type="evidence" value="ECO:0007669"/>
    <property type="project" value="TreeGrafter"/>
</dbReference>
<name>A0A8C5PEX5_9ANUR</name>